<evidence type="ECO:0000256" key="2">
    <source>
        <dbReference type="ARBA" id="ARBA00023315"/>
    </source>
</evidence>
<reference evidence="5" key="1">
    <citation type="submission" date="2014-05" db="EMBL/GenBank/DDBJ databases">
        <title>The transcriptome of the halophilic microalga Tetraselmis sp. GSL018 isolated from the Great Salt Lake, Utah.</title>
        <authorList>
            <person name="Jinkerson R.E."/>
            <person name="D'Adamo S."/>
            <person name="Posewitz M.C."/>
        </authorList>
    </citation>
    <scope>NUCLEOTIDE SEQUENCE</scope>
    <source>
        <strain evidence="5">GSL018</strain>
    </source>
</reference>
<dbReference type="PANTHER" id="PTHR43626:SF4">
    <property type="entry name" value="GCN5-RELATED N-ACETYLTRANSFERASE 2, CHLOROPLASTIC"/>
    <property type="match status" value="1"/>
</dbReference>
<dbReference type="GO" id="GO:0008080">
    <property type="term" value="F:N-acetyltransferase activity"/>
    <property type="evidence" value="ECO:0007669"/>
    <property type="project" value="InterPro"/>
</dbReference>
<keyword evidence="2" id="KW-0012">Acyltransferase</keyword>
<feature type="domain" description="N-acetyltransferase" evidence="3">
    <location>
        <begin position="138"/>
        <end position="287"/>
    </location>
</feature>
<organism evidence="5">
    <name type="scientific">Tetraselmis sp. GSL018</name>
    <dbReference type="NCBI Taxonomy" id="582737"/>
    <lineage>
        <taxon>Eukaryota</taxon>
        <taxon>Viridiplantae</taxon>
        <taxon>Chlorophyta</taxon>
        <taxon>core chlorophytes</taxon>
        <taxon>Chlorodendrophyceae</taxon>
        <taxon>Chlorodendrales</taxon>
        <taxon>Chlorodendraceae</taxon>
        <taxon>Tetraselmis</taxon>
    </lineage>
</organism>
<accession>A0A061S221</accession>
<dbReference type="CDD" id="cd04301">
    <property type="entry name" value="NAT_SF"/>
    <property type="match status" value="1"/>
</dbReference>
<dbReference type="InterPro" id="IPR045039">
    <property type="entry name" value="NSI-like"/>
</dbReference>
<dbReference type="PANTHER" id="PTHR43626">
    <property type="entry name" value="ACYL-COA N-ACYLTRANSFERASE"/>
    <property type="match status" value="1"/>
</dbReference>
<keyword evidence="1 5" id="KW-0808">Transferase</keyword>
<dbReference type="SUPFAM" id="SSF55729">
    <property type="entry name" value="Acyl-CoA N-acyltransferases (Nat)"/>
    <property type="match status" value="1"/>
</dbReference>
<dbReference type="GO" id="GO:0005737">
    <property type="term" value="C:cytoplasm"/>
    <property type="evidence" value="ECO:0007669"/>
    <property type="project" value="TreeGrafter"/>
</dbReference>
<dbReference type="Gene3D" id="3.40.630.30">
    <property type="match status" value="1"/>
</dbReference>
<evidence type="ECO:0000256" key="1">
    <source>
        <dbReference type="ARBA" id="ARBA00022679"/>
    </source>
</evidence>
<evidence type="ECO:0000313" key="4">
    <source>
        <dbReference type="EMBL" id="JAC63101.1"/>
    </source>
</evidence>
<dbReference type="InterPro" id="IPR016181">
    <property type="entry name" value="Acyl_CoA_acyltransferase"/>
</dbReference>
<dbReference type="EMBL" id="GBEZ01007162">
    <property type="protein sequence ID" value="JAC78283.1"/>
    <property type="molecule type" value="Transcribed_RNA"/>
</dbReference>
<dbReference type="Pfam" id="PF00583">
    <property type="entry name" value="Acetyltransf_1"/>
    <property type="match status" value="1"/>
</dbReference>
<dbReference type="AlphaFoldDB" id="A0A061S221"/>
<name>A0A061S221_9CHLO</name>
<evidence type="ECO:0000259" key="3">
    <source>
        <dbReference type="PROSITE" id="PS51186"/>
    </source>
</evidence>
<gene>
    <name evidence="5" type="ORF">TSPGSL018_15543</name>
    <name evidence="4" type="ORF">TSPGSL018_21491</name>
</gene>
<protein>
    <submittedName>
        <fullName evidence="5">Histone acetyltransferase</fullName>
    </submittedName>
</protein>
<dbReference type="PROSITE" id="PS51186">
    <property type="entry name" value="GNAT"/>
    <property type="match status" value="1"/>
</dbReference>
<proteinExistence type="predicted"/>
<dbReference type="EMBL" id="GBEZ01023817">
    <property type="protein sequence ID" value="JAC63101.1"/>
    <property type="molecule type" value="Transcribed_RNA"/>
</dbReference>
<sequence>MNSYSCSSQNFQRQEYLPSAVIVSRQNFNQMCPRLVPRREILCTGGSLRVSSRVGSSARLSVTKPETVAPKPVTSPVPSRYSTGKPLKLNLPKLSYAGPRGVGAAEAKLVQDSWEPSQLQAPLISKDDRQFAEELGVQFVEGAAHLDVEELNDLFEKVGFPRRSPQRLSLALQQTHRVLWIRCTRPGRGSRVGSLVGFARATSDGALTATIWDVAVHPCWQRSGIGTGLIERLLTGLVSDGIPHITLYAEPHAVELYERLGFVREPQSPIEAAAGRKQEGELVAAAS</sequence>
<evidence type="ECO:0000313" key="5">
    <source>
        <dbReference type="EMBL" id="JAC78283.1"/>
    </source>
</evidence>
<dbReference type="InterPro" id="IPR000182">
    <property type="entry name" value="GNAT_dom"/>
</dbReference>